<evidence type="ECO:0000313" key="2">
    <source>
        <dbReference type="Proteomes" id="UP000001137"/>
    </source>
</evidence>
<protein>
    <submittedName>
        <fullName evidence="1">Uncharacterized protein</fullName>
    </submittedName>
</protein>
<dbReference type="EMBL" id="CP000852">
    <property type="protein sequence ID" value="ABW02377.1"/>
    <property type="molecule type" value="Genomic_DNA"/>
</dbReference>
<reference evidence="1 2" key="1">
    <citation type="submission" date="2007-10" db="EMBL/GenBank/DDBJ databases">
        <title>Complete sequence of Caldivirga maquilingensis IC-167.</title>
        <authorList>
            <consortium name="US DOE Joint Genome Institute"/>
            <person name="Copeland A."/>
            <person name="Lucas S."/>
            <person name="Lapidus A."/>
            <person name="Barry K."/>
            <person name="Glavina del Rio T."/>
            <person name="Dalin E."/>
            <person name="Tice H."/>
            <person name="Pitluck S."/>
            <person name="Saunders E."/>
            <person name="Brettin T."/>
            <person name="Bruce D."/>
            <person name="Detter J.C."/>
            <person name="Han C."/>
            <person name="Schmutz J."/>
            <person name="Larimer F."/>
            <person name="Land M."/>
            <person name="Hauser L."/>
            <person name="Kyrpides N."/>
            <person name="Ivanova N."/>
            <person name="Biddle J.F."/>
            <person name="Zhang Z."/>
            <person name="Fitz-Gibbon S.T."/>
            <person name="Lowe T.M."/>
            <person name="Saltikov C."/>
            <person name="House C.H."/>
            <person name="Richardson P."/>
        </authorList>
    </citation>
    <scope>NUCLEOTIDE SEQUENCE [LARGE SCALE GENOMIC DNA]</scope>
    <source>
        <strain evidence="2">ATCC 700844 / DSM 13496 / JCM 10307 / IC-167</strain>
    </source>
</reference>
<dbReference type="STRING" id="397948.Cmaq_1554"/>
<keyword evidence="2" id="KW-1185">Reference proteome</keyword>
<gene>
    <name evidence="1" type="ordered locus">Cmaq_1554</name>
</gene>
<dbReference type="Proteomes" id="UP000001137">
    <property type="component" value="Chromosome"/>
</dbReference>
<dbReference type="HOGENOM" id="CLU_2565533_0_0_2"/>
<evidence type="ECO:0000313" key="1">
    <source>
        <dbReference type="EMBL" id="ABW02377.1"/>
    </source>
</evidence>
<dbReference type="eggNOG" id="arCOG10496">
    <property type="taxonomic scope" value="Archaea"/>
</dbReference>
<organism evidence="1 2">
    <name type="scientific">Caldivirga maquilingensis (strain ATCC 700844 / DSM 13496 / JCM 10307 / IC-167)</name>
    <dbReference type="NCBI Taxonomy" id="397948"/>
    <lineage>
        <taxon>Archaea</taxon>
        <taxon>Thermoproteota</taxon>
        <taxon>Thermoprotei</taxon>
        <taxon>Thermoproteales</taxon>
        <taxon>Thermoproteaceae</taxon>
        <taxon>Caldivirga</taxon>
    </lineage>
</organism>
<dbReference type="KEGG" id="cma:Cmaq_1554"/>
<accession>A8M9F8</accession>
<dbReference type="AlphaFoldDB" id="A8M9F8"/>
<sequence>MVVAQRFIPIRVNVGPVTMGTGINLDDFLRRVNTAVNEIGKELATKGNIKTMGFTMTQITVSNIDGLLIVGWAYLTNDSQS</sequence>
<proteinExistence type="predicted"/>
<name>A8M9F8_CALMQ</name>